<sequence>MKVRSYHPILLISFIFLLIFTSCNRESTLGSILSKETKNDVYKNIEEEKLAATLQSTLEKEGNNFKNKTFLANYYKQNGYQATLIKKFIHDNKLNQLAERLANSLEHGIGSDYFHADNYQKLLNAIISKDAIKTEEDAYKELAQLEISTADALINYSNALQYGVVNPNKVLRRYYIETKRPDSVFMKSILTSTDLTSLLDSIQPTSPLYLALQKELKSNLAVEDQQRKEISKTIIVNMERARWKQDFDASNMVYVNIPAFQLDVFKEGKSIINMKVVVGETGHETPVLASKIHSVQVNPVWNIPKSIAGKEMLKHVQEDRFYLVNSGIDVLEDGKVIEGSENIDWSAFSPDNLPYRFRQRPGSENALGKIKFLFKNNSSVYLHDTPTQTAFEKENRALSHGCVRVAKPLDLAQALFGNGDKFNEIKSEMESTEQMDANDIALSPQTQVVLDYKTINLRNNTLYFYSDIYGEDTVLYPYLKSGI</sequence>
<organism evidence="9 10">
    <name type="scientific">Albibacterium bauzanense</name>
    <dbReference type="NCBI Taxonomy" id="653929"/>
    <lineage>
        <taxon>Bacteria</taxon>
        <taxon>Pseudomonadati</taxon>
        <taxon>Bacteroidota</taxon>
        <taxon>Sphingobacteriia</taxon>
        <taxon>Sphingobacteriales</taxon>
        <taxon>Sphingobacteriaceae</taxon>
        <taxon>Albibacterium</taxon>
    </lineage>
</organism>
<dbReference type="PANTHER" id="PTHR41533">
    <property type="entry name" value="L,D-TRANSPEPTIDASE HI_1667-RELATED"/>
    <property type="match status" value="1"/>
</dbReference>
<dbReference type="GO" id="GO:0016740">
    <property type="term" value="F:transferase activity"/>
    <property type="evidence" value="ECO:0007669"/>
    <property type="project" value="UniProtKB-KW"/>
</dbReference>
<evidence type="ECO:0000256" key="4">
    <source>
        <dbReference type="ARBA" id="ARBA00022960"/>
    </source>
</evidence>
<keyword evidence="5 7" id="KW-0573">Peptidoglycan synthesis</keyword>
<accession>A0A4R1LXA1</accession>
<evidence type="ECO:0000256" key="3">
    <source>
        <dbReference type="ARBA" id="ARBA00022679"/>
    </source>
</evidence>
<dbReference type="Proteomes" id="UP000294616">
    <property type="component" value="Unassembled WGS sequence"/>
</dbReference>
<dbReference type="PANTHER" id="PTHR41533:SF2">
    <property type="entry name" value="BLR7131 PROTEIN"/>
    <property type="match status" value="1"/>
</dbReference>
<dbReference type="SUPFAM" id="SSF141523">
    <property type="entry name" value="L,D-transpeptidase catalytic domain-like"/>
    <property type="match status" value="1"/>
</dbReference>
<name>A0A4R1LXA1_9SPHI</name>
<dbReference type="PROSITE" id="PS51257">
    <property type="entry name" value="PROKAR_LIPOPROTEIN"/>
    <property type="match status" value="1"/>
</dbReference>
<dbReference type="GO" id="GO:0009252">
    <property type="term" value="P:peptidoglycan biosynthetic process"/>
    <property type="evidence" value="ECO:0007669"/>
    <property type="project" value="UniProtKB-UniPathway"/>
</dbReference>
<dbReference type="Pfam" id="PF03734">
    <property type="entry name" value="YkuD"/>
    <property type="match status" value="1"/>
</dbReference>
<dbReference type="AlphaFoldDB" id="A0A4R1LXA1"/>
<dbReference type="RefSeq" id="WP_132223911.1">
    <property type="nucleotide sequence ID" value="NZ_SMGO01000002.1"/>
</dbReference>
<dbReference type="OrthoDB" id="9778545at2"/>
<evidence type="ECO:0000313" key="9">
    <source>
        <dbReference type="EMBL" id="TCK83180.1"/>
    </source>
</evidence>
<dbReference type="Gene3D" id="2.40.440.10">
    <property type="entry name" value="L,D-transpeptidase catalytic domain-like"/>
    <property type="match status" value="1"/>
</dbReference>
<dbReference type="InterPro" id="IPR052905">
    <property type="entry name" value="LD-transpeptidase_YkuD-like"/>
</dbReference>
<dbReference type="PROSITE" id="PS52029">
    <property type="entry name" value="LD_TPASE"/>
    <property type="match status" value="1"/>
</dbReference>
<dbReference type="InterPro" id="IPR045380">
    <property type="entry name" value="LD_TPept_scaffold_dom"/>
</dbReference>
<dbReference type="UniPathway" id="UPA00219"/>
<evidence type="ECO:0000256" key="2">
    <source>
        <dbReference type="ARBA" id="ARBA00005992"/>
    </source>
</evidence>
<evidence type="ECO:0000256" key="5">
    <source>
        <dbReference type="ARBA" id="ARBA00022984"/>
    </source>
</evidence>
<dbReference type="CDD" id="cd16913">
    <property type="entry name" value="YkuD_like"/>
    <property type="match status" value="1"/>
</dbReference>
<comment type="similarity">
    <text evidence="2">Belongs to the YkuD family.</text>
</comment>
<feature type="active site" description="Nucleophile" evidence="7">
    <location>
        <position position="402"/>
    </location>
</feature>
<dbReference type="GO" id="GO:0071555">
    <property type="term" value="P:cell wall organization"/>
    <property type="evidence" value="ECO:0007669"/>
    <property type="project" value="UniProtKB-UniRule"/>
</dbReference>
<comment type="caution">
    <text evidence="9">The sequence shown here is derived from an EMBL/GenBank/DDBJ whole genome shotgun (WGS) entry which is preliminary data.</text>
</comment>
<dbReference type="Pfam" id="PF20142">
    <property type="entry name" value="Scaffold"/>
    <property type="match status" value="1"/>
</dbReference>
<evidence type="ECO:0000259" key="8">
    <source>
        <dbReference type="PROSITE" id="PS52029"/>
    </source>
</evidence>
<evidence type="ECO:0000256" key="1">
    <source>
        <dbReference type="ARBA" id="ARBA00004752"/>
    </source>
</evidence>
<keyword evidence="10" id="KW-1185">Reference proteome</keyword>
<protein>
    <submittedName>
        <fullName evidence="9">L,D-transpeptidase-like protein</fullName>
    </submittedName>
</protein>
<evidence type="ECO:0000256" key="6">
    <source>
        <dbReference type="ARBA" id="ARBA00023316"/>
    </source>
</evidence>
<dbReference type="GO" id="GO:0008360">
    <property type="term" value="P:regulation of cell shape"/>
    <property type="evidence" value="ECO:0007669"/>
    <property type="project" value="UniProtKB-UniRule"/>
</dbReference>
<evidence type="ECO:0000313" key="10">
    <source>
        <dbReference type="Proteomes" id="UP000294616"/>
    </source>
</evidence>
<proteinExistence type="inferred from homology"/>
<keyword evidence="4 7" id="KW-0133">Cell shape</keyword>
<dbReference type="EMBL" id="SMGO01000002">
    <property type="protein sequence ID" value="TCK83180.1"/>
    <property type="molecule type" value="Genomic_DNA"/>
</dbReference>
<keyword evidence="6 7" id="KW-0961">Cell wall biogenesis/degradation</keyword>
<feature type="domain" description="L,D-TPase catalytic" evidence="8">
    <location>
        <begin position="251"/>
        <end position="425"/>
    </location>
</feature>
<dbReference type="InterPro" id="IPR038063">
    <property type="entry name" value="Transpep_catalytic_dom"/>
</dbReference>
<dbReference type="GO" id="GO:0004180">
    <property type="term" value="F:carboxypeptidase activity"/>
    <property type="evidence" value="ECO:0007669"/>
    <property type="project" value="UniProtKB-ARBA"/>
</dbReference>
<reference evidence="9 10" key="1">
    <citation type="submission" date="2019-03" db="EMBL/GenBank/DDBJ databases">
        <title>Genomic Encyclopedia of Archaeal and Bacterial Type Strains, Phase II (KMG-II): from individual species to whole genera.</title>
        <authorList>
            <person name="Goeker M."/>
        </authorList>
    </citation>
    <scope>NUCLEOTIDE SEQUENCE [LARGE SCALE GENOMIC DNA]</scope>
    <source>
        <strain evidence="9 10">DSM 22554</strain>
    </source>
</reference>
<gene>
    <name evidence="9" type="ORF">C8N28_1770</name>
</gene>
<keyword evidence="3" id="KW-0808">Transferase</keyword>
<dbReference type="InterPro" id="IPR005490">
    <property type="entry name" value="LD_TPept_cat_dom"/>
</dbReference>
<feature type="active site" description="Proton donor/acceptor" evidence="7">
    <location>
        <position position="383"/>
    </location>
</feature>
<comment type="pathway">
    <text evidence="1 7">Cell wall biogenesis; peptidoglycan biosynthesis.</text>
</comment>
<evidence type="ECO:0000256" key="7">
    <source>
        <dbReference type="PROSITE-ProRule" id="PRU01373"/>
    </source>
</evidence>